<dbReference type="PANTHER" id="PTHR46323:SF2">
    <property type="entry name" value="BETA-GALACTOSIDASE"/>
    <property type="match status" value="1"/>
</dbReference>
<dbReference type="Gene3D" id="2.70.98.10">
    <property type="match status" value="1"/>
</dbReference>
<name>M5UAP5_9BACT</name>
<feature type="chain" id="PRO_5004073175" description="Beta-galactosidase" evidence="8">
    <location>
        <begin position="25"/>
        <end position="1061"/>
    </location>
</feature>
<evidence type="ECO:0000256" key="8">
    <source>
        <dbReference type="SAM" id="SignalP"/>
    </source>
</evidence>
<keyword evidence="4 7" id="KW-0378">Hydrolase</keyword>
<dbReference type="Pfam" id="PF02837">
    <property type="entry name" value="Glyco_hydro_2_N"/>
    <property type="match status" value="1"/>
</dbReference>
<dbReference type="Pfam" id="PF00703">
    <property type="entry name" value="Glyco_hydro_2"/>
    <property type="match status" value="1"/>
</dbReference>
<dbReference type="InterPro" id="IPR006104">
    <property type="entry name" value="Glyco_hydro_2_N"/>
</dbReference>
<dbReference type="PROSITE" id="PS00608">
    <property type="entry name" value="GLYCOSYL_HYDROL_F2_2"/>
    <property type="match status" value="1"/>
</dbReference>
<reference evidence="10 11" key="1">
    <citation type="journal article" date="2013" name="Mar. Genomics">
        <title>Expression of sulfatases in Rhodopirellula baltica and the diversity of sulfatases in the genus Rhodopirellula.</title>
        <authorList>
            <person name="Wegner C.E."/>
            <person name="Richter-Heitmann T."/>
            <person name="Klindworth A."/>
            <person name="Klockow C."/>
            <person name="Richter M."/>
            <person name="Achstetter T."/>
            <person name="Glockner F.O."/>
            <person name="Harder J."/>
        </authorList>
    </citation>
    <scope>NUCLEOTIDE SEQUENCE [LARGE SCALE GENOMIC DNA]</scope>
    <source>
        <strain evidence="10 11">SM41</strain>
    </source>
</reference>
<evidence type="ECO:0000256" key="1">
    <source>
        <dbReference type="ARBA" id="ARBA00001412"/>
    </source>
</evidence>
<dbReference type="InterPro" id="IPR050347">
    <property type="entry name" value="Bact_Beta-galactosidase"/>
</dbReference>
<dbReference type="PANTHER" id="PTHR46323">
    <property type="entry name" value="BETA-GALACTOSIDASE"/>
    <property type="match status" value="1"/>
</dbReference>
<dbReference type="InterPro" id="IPR013783">
    <property type="entry name" value="Ig-like_fold"/>
</dbReference>
<dbReference type="Gene3D" id="3.20.20.80">
    <property type="entry name" value="Glycosidases"/>
    <property type="match status" value="1"/>
</dbReference>
<dbReference type="SUPFAM" id="SSF49785">
    <property type="entry name" value="Galactose-binding domain-like"/>
    <property type="match status" value="1"/>
</dbReference>
<dbReference type="InterPro" id="IPR011013">
    <property type="entry name" value="Gal_mutarotase_sf_dom"/>
</dbReference>
<dbReference type="PRINTS" id="PR00132">
    <property type="entry name" value="GLHYDRLASE2"/>
</dbReference>
<comment type="catalytic activity">
    <reaction evidence="1 7">
        <text>Hydrolysis of terminal non-reducing beta-D-galactose residues in beta-D-galactosides.</text>
        <dbReference type="EC" id="3.2.1.23"/>
    </reaction>
</comment>
<dbReference type="GO" id="GO:0005990">
    <property type="term" value="P:lactose catabolic process"/>
    <property type="evidence" value="ECO:0007669"/>
    <property type="project" value="TreeGrafter"/>
</dbReference>
<dbReference type="Gene3D" id="2.60.40.10">
    <property type="entry name" value="Immunoglobulins"/>
    <property type="match status" value="2"/>
</dbReference>
<dbReference type="InterPro" id="IPR014718">
    <property type="entry name" value="GH-type_carb-bd"/>
</dbReference>
<dbReference type="InterPro" id="IPR017853">
    <property type="entry name" value="GH"/>
</dbReference>
<dbReference type="PROSITE" id="PS00719">
    <property type="entry name" value="GLYCOSYL_HYDROL_F2_1"/>
    <property type="match status" value="1"/>
</dbReference>
<evidence type="ECO:0000256" key="6">
    <source>
        <dbReference type="ARBA" id="ARBA00032230"/>
    </source>
</evidence>
<dbReference type="Pfam" id="PF02929">
    <property type="entry name" value="Bgal_small_N"/>
    <property type="match status" value="1"/>
</dbReference>
<dbReference type="GO" id="GO:0030246">
    <property type="term" value="F:carbohydrate binding"/>
    <property type="evidence" value="ECO:0007669"/>
    <property type="project" value="InterPro"/>
</dbReference>
<sequence>MKFQFGALLALLGMVCVGNANVFANDWEDETVIARHKMPARATSYSYSSAEDALSGERTRSRMLSLDGSWKFHFEPDSQNRPLDFYQPNFDASSWDAIEVPGSWEMQGYGTPIYTNSKYPFAADPPRIDRTNPVGSFLRDFELPAGWDDQRIVLHFGGVSSAFYCWVNGQLAGYSQGSRLPAEFDISELVHEGKNQVAVQVFRWSDGSYLEDQDMWRLSGIHREVLVLAQPKVAINDFAVRAQLDGNYQDGMLKIRPEILLDRSANTKGWNLSVELFDADKQNVLSETVSIPVEKIVKEWYPQRDNVKFGLLEAEVDAPLKWSAEQPNLYTVVLSLTDQNGRLVEARNCQVGFRTIEISKLGELLVNGRPVKMMGVNRHDHDHINGKALTREDIREDILLMKRFNFNSVRTSHYPNDPYLYEVCDQLGVYVMDEANVESHGVRGLLTNVPSWHSAITDRIIRMAERDKNHPSIISWSLGNESGCGPIHAAAAGWLKDFDPTRFVHYEGAQGDPTHPDYIEGGGAGVANWPVMANPTDPPYVDVISRMYPTVEQLQNLADAPQIKRPIVMCEYAHAMGNSLGNLAEYWDLIRSRPNLMGGYIWDWMDQGLETETADGTTYWAYGGDFGDQPNSGNFCLNGVIASDRTPTPKTWECKYVFQPIAFEASSLPAGKLRITNRSHFNNLNEYELRWSVSEGRRELVAGSLAEVDLAAGEATEITVALPEMRFAPGAEYWLRISAHHKDAQSWCDAGFEVAKEQFLLPIGTVETTPSTPAGEVSVNENANQLQLSGQGWSASFNRQNGLLESYLVGDQQVIEKPLELNFWRPQTDNDRAGGKTHVHQKFWKDLADTRCDTSIGFETVPDGKVIVSTNHRWGDKVNANVGYQVSPDGQIQVSVAFRADPSLPALVRLGMKVGLSKSLERIEYYGRGPWENYVDRKRSAEVGVYEGKIEDMQERYLRPQENGNRTDVRWLKLSGHKFGLQVDGAEPIQFSIWPWSIETVDKALHDYELKPQGFYSLHLDHRHMGVGGDDSWSYKALPMEKYRVPAGIYTWSFTLSPAAN</sequence>
<keyword evidence="5 7" id="KW-0326">Glycosidase</keyword>
<dbReference type="SMART" id="SM01038">
    <property type="entry name" value="Bgal_small_N"/>
    <property type="match status" value="1"/>
</dbReference>
<evidence type="ECO:0000256" key="4">
    <source>
        <dbReference type="ARBA" id="ARBA00022801"/>
    </source>
</evidence>
<evidence type="ECO:0000256" key="7">
    <source>
        <dbReference type="RuleBase" id="RU361154"/>
    </source>
</evidence>
<organism evidence="10 11">
    <name type="scientific">Rhodopirellula sallentina SM41</name>
    <dbReference type="NCBI Taxonomy" id="1263870"/>
    <lineage>
        <taxon>Bacteria</taxon>
        <taxon>Pseudomonadati</taxon>
        <taxon>Planctomycetota</taxon>
        <taxon>Planctomycetia</taxon>
        <taxon>Pirellulales</taxon>
        <taxon>Pirellulaceae</taxon>
        <taxon>Rhodopirellula</taxon>
    </lineage>
</organism>
<dbReference type="InterPro" id="IPR032312">
    <property type="entry name" value="LacZ_4"/>
</dbReference>
<protein>
    <recommendedName>
        <fullName evidence="3 7">Beta-galactosidase</fullName>
        <ecNumber evidence="3 7">3.2.1.23</ecNumber>
    </recommendedName>
    <alternativeName>
        <fullName evidence="6 7">Lactase</fullName>
    </alternativeName>
</protein>
<feature type="signal peptide" evidence="8">
    <location>
        <begin position="1"/>
        <end position="24"/>
    </location>
</feature>
<feature type="domain" description="Beta galactosidase small chain/" evidence="9">
    <location>
        <begin position="787"/>
        <end position="1057"/>
    </location>
</feature>
<keyword evidence="11" id="KW-1185">Reference proteome</keyword>
<dbReference type="RefSeq" id="WP_008686430.1">
    <property type="nucleotide sequence ID" value="NZ_ANOH01000384.1"/>
</dbReference>
<dbReference type="InterPro" id="IPR006101">
    <property type="entry name" value="Glyco_hydro_2"/>
</dbReference>
<proteinExistence type="inferred from homology"/>
<accession>M5UAP5</accession>
<dbReference type="SUPFAM" id="SSF51445">
    <property type="entry name" value="(Trans)glycosidases"/>
    <property type="match status" value="1"/>
</dbReference>
<dbReference type="PATRIC" id="fig|1263870.3.peg.5812"/>
<keyword evidence="8" id="KW-0732">Signal</keyword>
<evidence type="ECO:0000256" key="2">
    <source>
        <dbReference type="ARBA" id="ARBA00007401"/>
    </source>
</evidence>
<evidence type="ECO:0000259" key="9">
    <source>
        <dbReference type="SMART" id="SM01038"/>
    </source>
</evidence>
<dbReference type="OrthoDB" id="9762066at2"/>
<dbReference type="InterPro" id="IPR023232">
    <property type="entry name" value="Glyco_hydro_2_AS"/>
</dbReference>
<dbReference type="Pfam" id="PF02836">
    <property type="entry name" value="Glyco_hydro_2_C"/>
    <property type="match status" value="1"/>
</dbReference>
<dbReference type="EMBL" id="ANOH01000384">
    <property type="protein sequence ID" value="EMI53073.1"/>
    <property type="molecule type" value="Genomic_DNA"/>
</dbReference>
<dbReference type="Gene3D" id="2.60.120.260">
    <property type="entry name" value="Galactose-binding domain-like"/>
    <property type="match status" value="1"/>
</dbReference>
<dbReference type="InterPro" id="IPR023230">
    <property type="entry name" value="Glyco_hydro_2_CS"/>
</dbReference>
<evidence type="ECO:0000313" key="11">
    <source>
        <dbReference type="Proteomes" id="UP000011885"/>
    </source>
</evidence>
<dbReference type="InterPro" id="IPR006102">
    <property type="entry name" value="Ig-like_GH2"/>
</dbReference>
<dbReference type="SUPFAM" id="SSF49303">
    <property type="entry name" value="beta-Galactosidase/glucuronidase domain"/>
    <property type="match status" value="2"/>
</dbReference>
<dbReference type="GO" id="GO:0004565">
    <property type="term" value="F:beta-galactosidase activity"/>
    <property type="evidence" value="ECO:0007669"/>
    <property type="project" value="UniProtKB-EC"/>
</dbReference>
<dbReference type="AlphaFoldDB" id="M5UAP5"/>
<dbReference type="GO" id="GO:0009341">
    <property type="term" value="C:beta-galactosidase complex"/>
    <property type="evidence" value="ECO:0007669"/>
    <property type="project" value="InterPro"/>
</dbReference>
<dbReference type="EC" id="3.2.1.23" evidence="3 7"/>
<comment type="caution">
    <text evidence="10">The sequence shown here is derived from an EMBL/GenBank/DDBJ whole genome shotgun (WGS) entry which is preliminary data.</text>
</comment>
<dbReference type="InterPro" id="IPR008979">
    <property type="entry name" value="Galactose-bd-like_sf"/>
</dbReference>
<gene>
    <name evidence="10" type="ORF">RSSM_05484</name>
</gene>
<dbReference type="Pfam" id="PF16353">
    <property type="entry name" value="LacZ_4"/>
    <property type="match status" value="1"/>
</dbReference>
<comment type="similarity">
    <text evidence="2 7">Belongs to the glycosyl hydrolase 2 family.</text>
</comment>
<evidence type="ECO:0000256" key="5">
    <source>
        <dbReference type="ARBA" id="ARBA00023295"/>
    </source>
</evidence>
<dbReference type="Proteomes" id="UP000011885">
    <property type="component" value="Unassembled WGS sequence"/>
</dbReference>
<evidence type="ECO:0000256" key="3">
    <source>
        <dbReference type="ARBA" id="ARBA00012756"/>
    </source>
</evidence>
<dbReference type="SUPFAM" id="SSF74650">
    <property type="entry name" value="Galactose mutarotase-like"/>
    <property type="match status" value="1"/>
</dbReference>
<evidence type="ECO:0000313" key="10">
    <source>
        <dbReference type="EMBL" id="EMI53073.1"/>
    </source>
</evidence>
<dbReference type="InterPro" id="IPR004199">
    <property type="entry name" value="B-gal_small/dom_5"/>
</dbReference>
<dbReference type="InterPro" id="IPR036156">
    <property type="entry name" value="Beta-gal/glucu_dom_sf"/>
</dbReference>
<dbReference type="InterPro" id="IPR006103">
    <property type="entry name" value="Glyco_hydro_2_cat"/>
</dbReference>